<evidence type="ECO:0000256" key="1">
    <source>
        <dbReference type="SAM" id="Phobius"/>
    </source>
</evidence>
<keyword evidence="1" id="KW-1133">Transmembrane helix</keyword>
<evidence type="ECO:0000313" key="3">
    <source>
        <dbReference type="Proteomes" id="UP000619486"/>
    </source>
</evidence>
<reference evidence="2" key="1">
    <citation type="journal article" date="2014" name="Int. J. Syst. Evol. Microbiol.">
        <title>Complete genome sequence of Corynebacterium casei LMG S-19264T (=DSM 44701T), isolated from a smear-ripened cheese.</title>
        <authorList>
            <consortium name="US DOE Joint Genome Institute (JGI-PGF)"/>
            <person name="Walter F."/>
            <person name="Albersmeier A."/>
            <person name="Kalinowski J."/>
            <person name="Ruckert C."/>
        </authorList>
    </citation>
    <scope>NUCLEOTIDE SEQUENCE</scope>
    <source>
        <strain evidence="2">JCM 3172</strain>
    </source>
</reference>
<dbReference type="Proteomes" id="UP000619486">
    <property type="component" value="Unassembled WGS sequence"/>
</dbReference>
<gene>
    <name evidence="2" type="ORF">GCM10014713_04080</name>
</gene>
<proteinExistence type="predicted"/>
<protein>
    <submittedName>
        <fullName evidence="2">Uncharacterized protein</fullName>
    </submittedName>
</protein>
<accession>A0A918GWS6</accession>
<comment type="caution">
    <text evidence="2">The sequence shown here is derived from an EMBL/GenBank/DDBJ whole genome shotgun (WGS) entry which is preliminary data.</text>
</comment>
<organism evidence="2 3">
    <name type="scientific">Streptomyces purpureus</name>
    <dbReference type="NCBI Taxonomy" id="1951"/>
    <lineage>
        <taxon>Bacteria</taxon>
        <taxon>Bacillati</taxon>
        <taxon>Actinomycetota</taxon>
        <taxon>Actinomycetes</taxon>
        <taxon>Kitasatosporales</taxon>
        <taxon>Streptomycetaceae</taxon>
        <taxon>Streptomyces</taxon>
    </lineage>
</organism>
<feature type="transmembrane region" description="Helical" evidence="1">
    <location>
        <begin position="65"/>
        <end position="84"/>
    </location>
</feature>
<keyword evidence="3" id="KW-1185">Reference proteome</keyword>
<evidence type="ECO:0000313" key="2">
    <source>
        <dbReference type="EMBL" id="GGT14537.1"/>
    </source>
</evidence>
<dbReference type="AlphaFoldDB" id="A0A918GWS6"/>
<dbReference type="EMBL" id="BMQQ01000001">
    <property type="protein sequence ID" value="GGT14537.1"/>
    <property type="molecule type" value="Genomic_DNA"/>
</dbReference>
<feature type="transmembrane region" description="Helical" evidence="1">
    <location>
        <begin position="90"/>
        <end position="107"/>
    </location>
</feature>
<name>A0A918GWS6_9ACTN</name>
<reference evidence="2" key="2">
    <citation type="submission" date="2020-09" db="EMBL/GenBank/DDBJ databases">
        <authorList>
            <person name="Sun Q."/>
            <person name="Ohkuma M."/>
        </authorList>
    </citation>
    <scope>NUCLEOTIDE SEQUENCE</scope>
    <source>
        <strain evidence="2">JCM 3172</strain>
    </source>
</reference>
<keyword evidence="1" id="KW-0812">Transmembrane</keyword>
<sequence>MLRAQVPVGQLDLLQRLRRRPLTKHGVRAPADHGGISWGPPLPWTEKERDVNADRRRSLWRAGEVWLCALGLVVCVGAFAWTMVTGRSGLYAPIPMVLAIALFELSYRCWDKWWTQSQCDQLATK</sequence>
<keyword evidence="1" id="KW-0472">Membrane</keyword>